<evidence type="ECO:0000256" key="4">
    <source>
        <dbReference type="ARBA" id="ARBA00022980"/>
    </source>
</evidence>
<keyword evidence="11" id="KW-1185">Reference proteome</keyword>
<dbReference type="Gene3D" id="3.30.160.810">
    <property type="match status" value="1"/>
</dbReference>
<reference evidence="10" key="1">
    <citation type="submission" date="2020-12" db="EMBL/GenBank/DDBJ databases">
        <title>Genomic characterization of non-nitrogen-fixing Frankia strains.</title>
        <authorList>
            <person name="Carlos-Shanley C."/>
            <person name="Guerra T."/>
            <person name="Hahn D."/>
        </authorList>
    </citation>
    <scope>NUCLEOTIDE SEQUENCE</scope>
    <source>
        <strain evidence="10">CN6</strain>
    </source>
</reference>
<dbReference type="RefSeq" id="WP_203004567.1">
    <property type="nucleotide sequence ID" value="NZ_JADWYU010000227.1"/>
</dbReference>
<evidence type="ECO:0000256" key="5">
    <source>
        <dbReference type="ARBA" id="ARBA00023274"/>
    </source>
</evidence>
<keyword evidence="5 7" id="KW-0687">Ribonucleoprotein</keyword>
<dbReference type="FunFam" id="2.40.30.10:FF:000004">
    <property type="entry name" value="50S ribosomal protein L3"/>
    <property type="match status" value="1"/>
</dbReference>
<comment type="similarity">
    <text evidence="1 7 8">Belongs to the universal ribosomal protein uL3 family.</text>
</comment>
<evidence type="ECO:0000313" key="11">
    <source>
        <dbReference type="Proteomes" id="UP000604475"/>
    </source>
</evidence>
<dbReference type="GO" id="GO:0019843">
    <property type="term" value="F:rRNA binding"/>
    <property type="evidence" value="ECO:0007669"/>
    <property type="project" value="UniProtKB-UniRule"/>
</dbReference>
<dbReference type="AlphaFoldDB" id="A0A937UM53"/>
<protein>
    <recommendedName>
        <fullName evidence="6 7">Large ribosomal subunit protein uL3</fullName>
    </recommendedName>
</protein>
<evidence type="ECO:0000256" key="8">
    <source>
        <dbReference type="RuleBase" id="RU003905"/>
    </source>
</evidence>
<dbReference type="Gene3D" id="2.40.30.10">
    <property type="entry name" value="Translation factors"/>
    <property type="match status" value="1"/>
</dbReference>
<comment type="caution">
    <text evidence="10">The sequence shown here is derived from an EMBL/GenBank/DDBJ whole genome shotgun (WGS) entry which is preliminary data.</text>
</comment>
<dbReference type="Pfam" id="PF00297">
    <property type="entry name" value="Ribosomal_L3"/>
    <property type="match status" value="1"/>
</dbReference>
<accession>A0A937UM53</accession>
<dbReference type="NCBIfam" id="TIGR03625">
    <property type="entry name" value="L3_bact"/>
    <property type="match status" value="1"/>
</dbReference>
<dbReference type="GO" id="GO:0006412">
    <property type="term" value="P:translation"/>
    <property type="evidence" value="ECO:0007669"/>
    <property type="project" value="UniProtKB-UniRule"/>
</dbReference>
<dbReference type="GO" id="GO:0003735">
    <property type="term" value="F:structural constituent of ribosome"/>
    <property type="evidence" value="ECO:0007669"/>
    <property type="project" value="UniProtKB-UniRule"/>
</dbReference>
<dbReference type="InterPro" id="IPR000597">
    <property type="entry name" value="Ribosomal_uL3"/>
</dbReference>
<gene>
    <name evidence="7 10" type="primary">rplC</name>
    <name evidence="10" type="ORF">I7412_05935</name>
</gene>
<dbReference type="EMBL" id="JAEACQ010000147">
    <property type="protein sequence ID" value="MBL7626713.1"/>
    <property type="molecule type" value="Genomic_DNA"/>
</dbReference>
<proteinExistence type="inferred from homology"/>
<evidence type="ECO:0000313" key="10">
    <source>
        <dbReference type="EMBL" id="MBL7626713.1"/>
    </source>
</evidence>
<organism evidence="10 11">
    <name type="scientific">Frankia nepalensis</name>
    <dbReference type="NCBI Taxonomy" id="1836974"/>
    <lineage>
        <taxon>Bacteria</taxon>
        <taxon>Bacillati</taxon>
        <taxon>Actinomycetota</taxon>
        <taxon>Actinomycetes</taxon>
        <taxon>Frankiales</taxon>
        <taxon>Frankiaceae</taxon>
        <taxon>Frankia</taxon>
    </lineage>
</organism>
<comment type="function">
    <text evidence="7 9">One of the primary rRNA binding proteins, it binds directly near the 3'-end of the 23S rRNA, where it nucleates assembly of the 50S subunit.</text>
</comment>
<dbReference type="SUPFAM" id="SSF50447">
    <property type="entry name" value="Translation proteins"/>
    <property type="match status" value="1"/>
</dbReference>
<dbReference type="PROSITE" id="PS00474">
    <property type="entry name" value="RIBOSOMAL_L3"/>
    <property type="match status" value="1"/>
</dbReference>
<evidence type="ECO:0000256" key="9">
    <source>
        <dbReference type="RuleBase" id="RU003906"/>
    </source>
</evidence>
<dbReference type="FunFam" id="3.30.160.810:FF:000001">
    <property type="entry name" value="50S ribosomal protein L3"/>
    <property type="match status" value="1"/>
</dbReference>
<name>A0A937UM53_9ACTN</name>
<dbReference type="PANTHER" id="PTHR11229:SF16">
    <property type="entry name" value="LARGE RIBOSOMAL SUBUNIT PROTEIN UL3C"/>
    <property type="match status" value="1"/>
</dbReference>
<comment type="subunit">
    <text evidence="7 9">Part of the 50S ribosomal subunit. Forms a cluster with proteins L14 and L19.</text>
</comment>
<keyword evidence="2 7" id="KW-0699">rRNA-binding</keyword>
<evidence type="ECO:0000256" key="7">
    <source>
        <dbReference type="HAMAP-Rule" id="MF_01325"/>
    </source>
</evidence>
<dbReference type="InterPro" id="IPR019927">
    <property type="entry name" value="Ribosomal_uL3_bac/org-type"/>
</dbReference>
<keyword evidence="3 7" id="KW-0694">RNA-binding</keyword>
<dbReference type="GO" id="GO:0022625">
    <property type="term" value="C:cytosolic large ribosomal subunit"/>
    <property type="evidence" value="ECO:0007669"/>
    <property type="project" value="TreeGrafter"/>
</dbReference>
<evidence type="ECO:0000256" key="6">
    <source>
        <dbReference type="ARBA" id="ARBA00035243"/>
    </source>
</evidence>
<evidence type="ECO:0000256" key="1">
    <source>
        <dbReference type="ARBA" id="ARBA00006540"/>
    </source>
</evidence>
<dbReference type="Proteomes" id="UP000604475">
    <property type="component" value="Unassembled WGS sequence"/>
</dbReference>
<evidence type="ECO:0000256" key="3">
    <source>
        <dbReference type="ARBA" id="ARBA00022884"/>
    </source>
</evidence>
<dbReference type="HAMAP" id="MF_01325_B">
    <property type="entry name" value="Ribosomal_uL3_B"/>
    <property type="match status" value="1"/>
</dbReference>
<dbReference type="InterPro" id="IPR019926">
    <property type="entry name" value="Ribosomal_uL3_CS"/>
</dbReference>
<evidence type="ECO:0000256" key="2">
    <source>
        <dbReference type="ARBA" id="ARBA00022730"/>
    </source>
</evidence>
<keyword evidence="4 7" id="KW-0689">Ribosomal protein</keyword>
<dbReference type="PANTHER" id="PTHR11229">
    <property type="entry name" value="50S RIBOSOMAL PROTEIN L3"/>
    <property type="match status" value="1"/>
</dbReference>
<dbReference type="InterPro" id="IPR009000">
    <property type="entry name" value="Transl_B-barrel_sf"/>
</dbReference>
<sequence>MLNRNYRGLLGTKLGMTQVWDAQNRVVPLTVIQAGPNVVTQVKTPDIDGYSAVQLGYGEIDPRRTNKPTRGHFAAAGVTPRRHLAELRTADAGNYSTGLELDSSVFSAGEVVDVTGTSKGKGFAGVMKRHGFKGLGAGHGVERKHRSPGSVGGCATPGRVFKGLRMAGRMGNVRVTVAGLTVHAVDAERGLLLIKGAVPGVDGGLVFVRSAAKRPAPADFQPAAAAEKAEVSA</sequence>